<evidence type="ECO:0000256" key="2">
    <source>
        <dbReference type="ARBA" id="ARBA00022980"/>
    </source>
</evidence>
<protein>
    <recommendedName>
        <fullName evidence="7">50S ribosomal protein L17</fullName>
    </recommendedName>
</protein>
<dbReference type="GO" id="GO:0006412">
    <property type="term" value="P:translation"/>
    <property type="evidence" value="ECO:0007669"/>
    <property type="project" value="InterPro"/>
</dbReference>
<keyword evidence="3 4" id="KW-0687">Ribonucleoprotein</keyword>
<dbReference type="GO" id="GO:0022625">
    <property type="term" value="C:cytosolic large ribosomal subunit"/>
    <property type="evidence" value="ECO:0007669"/>
    <property type="project" value="TreeGrafter"/>
</dbReference>
<keyword evidence="2 4" id="KW-0689">Ribosomal protein</keyword>
<dbReference type="AlphaFoldDB" id="A0A0H5R7X2"/>
<evidence type="ECO:0000256" key="4">
    <source>
        <dbReference type="RuleBase" id="RU000660"/>
    </source>
</evidence>
<dbReference type="SUPFAM" id="SSF64263">
    <property type="entry name" value="Prokaryotic ribosomal protein L17"/>
    <property type="match status" value="1"/>
</dbReference>
<dbReference type="InterPro" id="IPR036373">
    <property type="entry name" value="Ribosomal_bL17_sf"/>
</dbReference>
<feature type="compositionally biased region" description="Pro residues" evidence="5">
    <location>
        <begin position="139"/>
        <end position="149"/>
    </location>
</feature>
<dbReference type="Gene3D" id="3.90.1030.10">
    <property type="entry name" value="Ribosomal protein L17"/>
    <property type="match status" value="1"/>
</dbReference>
<evidence type="ECO:0000313" key="6">
    <source>
        <dbReference type="EMBL" id="CRZ10275.1"/>
    </source>
</evidence>
<sequence length="149" mass="16718">MPTIAKLGLKASHRWSMMKTMVTQLITYERIETTLVKAKELRKVADRCVTFAKRGGRHDRVQAGRVVEQPEALEKLWQVLGPRYTQRQGGYTRVLRSRKRFGDNATLAFIEFVDRPGELRQARPPSGETTDAVGSAVPCPIPSPDPSIS</sequence>
<organism evidence="6">
    <name type="scientific">Spongospora subterranea</name>
    <dbReference type="NCBI Taxonomy" id="70186"/>
    <lineage>
        <taxon>Eukaryota</taxon>
        <taxon>Sar</taxon>
        <taxon>Rhizaria</taxon>
        <taxon>Endomyxa</taxon>
        <taxon>Phytomyxea</taxon>
        <taxon>Plasmodiophorida</taxon>
        <taxon>Plasmodiophoridae</taxon>
        <taxon>Spongospora</taxon>
    </lineage>
</organism>
<evidence type="ECO:0000256" key="1">
    <source>
        <dbReference type="ARBA" id="ARBA00008777"/>
    </source>
</evidence>
<comment type="similarity">
    <text evidence="1 4">Belongs to the bacterial ribosomal protein bL17 family.</text>
</comment>
<dbReference type="PANTHER" id="PTHR14413:SF16">
    <property type="entry name" value="LARGE RIBOSOMAL SUBUNIT PROTEIN BL17M"/>
    <property type="match status" value="1"/>
</dbReference>
<dbReference type="InterPro" id="IPR000456">
    <property type="entry name" value="Ribosomal_bL17"/>
</dbReference>
<dbReference type="PANTHER" id="PTHR14413">
    <property type="entry name" value="RIBOSOMAL PROTEIN L17"/>
    <property type="match status" value="1"/>
</dbReference>
<name>A0A0H5R7X2_9EUKA</name>
<evidence type="ECO:0000256" key="5">
    <source>
        <dbReference type="SAM" id="MobiDB-lite"/>
    </source>
</evidence>
<accession>A0A0H5R7X2</accession>
<evidence type="ECO:0008006" key="7">
    <source>
        <dbReference type="Google" id="ProtNLM"/>
    </source>
</evidence>
<dbReference type="NCBIfam" id="TIGR00059">
    <property type="entry name" value="L17"/>
    <property type="match status" value="1"/>
</dbReference>
<dbReference type="GO" id="GO:0003735">
    <property type="term" value="F:structural constituent of ribosome"/>
    <property type="evidence" value="ECO:0007669"/>
    <property type="project" value="InterPro"/>
</dbReference>
<dbReference type="Pfam" id="PF01196">
    <property type="entry name" value="Ribosomal_L17"/>
    <property type="match status" value="1"/>
</dbReference>
<dbReference type="EMBL" id="HACM01009833">
    <property type="protein sequence ID" value="CRZ10275.1"/>
    <property type="molecule type" value="Transcribed_RNA"/>
</dbReference>
<reference evidence="6" key="1">
    <citation type="submission" date="2015-04" db="EMBL/GenBank/DDBJ databases">
        <title>The genome sequence of the plant pathogenic Rhizarian Plasmodiophora brassicae reveals insights in its biotrophic life cycle and the origin of chitin synthesis.</title>
        <authorList>
            <person name="Schwelm A."/>
            <person name="Fogelqvist J."/>
            <person name="Knaust A."/>
            <person name="Julke S."/>
            <person name="Lilja T."/>
            <person name="Dhandapani V."/>
            <person name="Bonilla-Rosso G."/>
            <person name="Karlsson M."/>
            <person name="Shevchenko A."/>
            <person name="Choi S.R."/>
            <person name="Kim H.G."/>
            <person name="Park J.Y."/>
            <person name="Lim Y.P."/>
            <person name="Ludwig-Muller J."/>
            <person name="Dixelius C."/>
        </authorList>
    </citation>
    <scope>NUCLEOTIDE SEQUENCE</scope>
    <source>
        <tissue evidence="6">Potato root galls</tissue>
    </source>
</reference>
<evidence type="ECO:0000256" key="3">
    <source>
        <dbReference type="ARBA" id="ARBA00023274"/>
    </source>
</evidence>
<feature type="region of interest" description="Disordered" evidence="5">
    <location>
        <begin position="118"/>
        <end position="149"/>
    </location>
</feature>
<proteinExistence type="inferred from homology"/>